<evidence type="ECO:0000256" key="3">
    <source>
        <dbReference type="ARBA" id="ARBA00022737"/>
    </source>
</evidence>
<evidence type="ECO:0000256" key="4">
    <source>
        <dbReference type="PROSITE-ProRule" id="PRU00221"/>
    </source>
</evidence>
<proteinExistence type="predicted"/>
<feature type="region of interest" description="Disordered" evidence="5">
    <location>
        <begin position="269"/>
        <end position="340"/>
    </location>
</feature>
<evidence type="ECO:0000259" key="6">
    <source>
        <dbReference type="Pfam" id="PF09349"/>
    </source>
</evidence>
<dbReference type="Gene3D" id="1.10.3330.10">
    <property type="entry name" value="Oxo-4-hydroxy-4-carboxy-5-ureidoimidazoline decarboxylase"/>
    <property type="match status" value="1"/>
</dbReference>
<reference evidence="7" key="1">
    <citation type="submission" date="2022-12" db="EMBL/GenBank/DDBJ databases">
        <authorList>
            <person name="Petersen C."/>
        </authorList>
    </citation>
    <scope>NUCLEOTIDE SEQUENCE</scope>
    <source>
        <strain evidence="7">IBT 29677</strain>
    </source>
</reference>
<keyword evidence="2" id="KW-0659">Purine metabolism</keyword>
<dbReference type="PANTHER" id="PTHR14221">
    <property type="entry name" value="WD REPEAT DOMAIN 44"/>
    <property type="match status" value="1"/>
</dbReference>
<reference evidence="7" key="2">
    <citation type="journal article" date="2023" name="IMA Fungus">
        <title>Comparative genomic study of the Penicillium genus elucidates a diverse pangenome and 15 lateral gene transfer events.</title>
        <authorList>
            <person name="Petersen C."/>
            <person name="Sorensen T."/>
            <person name="Nielsen M.R."/>
            <person name="Sondergaard T.E."/>
            <person name="Sorensen J.L."/>
            <person name="Fitzpatrick D.A."/>
            <person name="Frisvad J.C."/>
            <person name="Nielsen K.L."/>
        </authorList>
    </citation>
    <scope>NUCLEOTIDE SEQUENCE</scope>
    <source>
        <strain evidence="7">IBT 29677</strain>
    </source>
</reference>
<keyword evidence="1 4" id="KW-0853">WD repeat</keyword>
<keyword evidence="3" id="KW-0677">Repeat</keyword>
<feature type="region of interest" description="Disordered" evidence="5">
    <location>
        <begin position="730"/>
        <end position="767"/>
    </location>
</feature>
<dbReference type="PROSITE" id="PS50294">
    <property type="entry name" value="WD_REPEATS_REGION"/>
    <property type="match status" value="2"/>
</dbReference>
<accession>A0A9W9W9U4</accession>
<dbReference type="SUPFAM" id="SSF50978">
    <property type="entry name" value="WD40 repeat-like"/>
    <property type="match status" value="1"/>
</dbReference>
<keyword evidence="8" id="KW-1185">Reference proteome</keyword>
<dbReference type="GeneID" id="81366363"/>
<feature type="repeat" description="WD" evidence="4">
    <location>
        <begin position="505"/>
        <end position="547"/>
    </location>
</feature>
<dbReference type="SUPFAM" id="SSF158694">
    <property type="entry name" value="UraD-Like"/>
    <property type="match status" value="1"/>
</dbReference>
<dbReference type="CDD" id="cd00200">
    <property type="entry name" value="WD40"/>
    <property type="match status" value="1"/>
</dbReference>
<dbReference type="InterPro" id="IPR040324">
    <property type="entry name" value="WDR44/Dgr2"/>
</dbReference>
<feature type="compositionally biased region" description="Polar residues" evidence="5">
    <location>
        <begin position="870"/>
        <end position="885"/>
    </location>
</feature>
<dbReference type="Proteomes" id="UP001147747">
    <property type="component" value="Unassembled WGS sequence"/>
</dbReference>
<feature type="compositionally biased region" description="Polar residues" evidence="5">
    <location>
        <begin position="384"/>
        <end position="393"/>
    </location>
</feature>
<dbReference type="EMBL" id="JAPZBU010000004">
    <property type="protein sequence ID" value="KAJ5408863.1"/>
    <property type="molecule type" value="Genomic_DNA"/>
</dbReference>
<feature type="compositionally biased region" description="Low complexity" evidence="5">
    <location>
        <begin position="908"/>
        <end position="925"/>
    </location>
</feature>
<dbReference type="InterPro" id="IPR015943">
    <property type="entry name" value="WD40/YVTN_repeat-like_dom_sf"/>
</dbReference>
<evidence type="ECO:0000256" key="2">
    <source>
        <dbReference type="ARBA" id="ARBA00022631"/>
    </source>
</evidence>
<feature type="compositionally biased region" description="Polar residues" evidence="5">
    <location>
        <begin position="829"/>
        <end position="845"/>
    </location>
</feature>
<name>A0A9W9W9U4_9EURO</name>
<feature type="region of interest" description="Disordered" evidence="5">
    <location>
        <begin position="994"/>
        <end position="1013"/>
    </location>
</feature>
<feature type="region of interest" description="Disordered" evidence="5">
    <location>
        <begin position="374"/>
        <end position="393"/>
    </location>
</feature>
<dbReference type="Pfam" id="PF00400">
    <property type="entry name" value="WD40"/>
    <property type="match status" value="5"/>
</dbReference>
<feature type="region of interest" description="Disordered" evidence="5">
    <location>
        <begin position="431"/>
        <end position="453"/>
    </location>
</feature>
<feature type="region of interest" description="Disordered" evidence="5">
    <location>
        <begin position="829"/>
        <end position="949"/>
    </location>
</feature>
<dbReference type="FunFam" id="2.130.10.10:FF:000697">
    <property type="entry name" value="WD repeat protein, variant"/>
    <property type="match status" value="1"/>
</dbReference>
<dbReference type="InterPro" id="IPR001680">
    <property type="entry name" value="WD40_rpt"/>
</dbReference>
<feature type="region of interest" description="Disordered" evidence="5">
    <location>
        <begin position="200"/>
        <end position="232"/>
    </location>
</feature>
<feature type="repeat" description="WD" evidence="4">
    <location>
        <begin position="465"/>
        <end position="495"/>
    </location>
</feature>
<dbReference type="GO" id="GO:0006144">
    <property type="term" value="P:purine nucleobase metabolic process"/>
    <property type="evidence" value="ECO:0007669"/>
    <property type="project" value="UniProtKB-KW"/>
</dbReference>
<organism evidence="7 8">
    <name type="scientific">Penicillium cosmopolitanum</name>
    <dbReference type="NCBI Taxonomy" id="1131564"/>
    <lineage>
        <taxon>Eukaryota</taxon>
        <taxon>Fungi</taxon>
        <taxon>Dikarya</taxon>
        <taxon>Ascomycota</taxon>
        <taxon>Pezizomycotina</taxon>
        <taxon>Eurotiomycetes</taxon>
        <taxon>Eurotiomycetidae</taxon>
        <taxon>Eurotiales</taxon>
        <taxon>Aspergillaceae</taxon>
        <taxon>Penicillium</taxon>
    </lineage>
</organism>
<dbReference type="RefSeq" id="XP_056493178.1">
    <property type="nucleotide sequence ID" value="XM_056627383.1"/>
</dbReference>
<evidence type="ECO:0000256" key="1">
    <source>
        <dbReference type="ARBA" id="ARBA00022574"/>
    </source>
</evidence>
<evidence type="ECO:0000256" key="5">
    <source>
        <dbReference type="SAM" id="MobiDB-lite"/>
    </source>
</evidence>
<dbReference type="Pfam" id="PF09349">
    <property type="entry name" value="OHCU_decarbox"/>
    <property type="match status" value="1"/>
</dbReference>
<evidence type="ECO:0000313" key="7">
    <source>
        <dbReference type="EMBL" id="KAJ5408863.1"/>
    </source>
</evidence>
<dbReference type="Gene3D" id="2.130.10.10">
    <property type="entry name" value="YVTN repeat-like/Quinoprotein amine dehydrogenase"/>
    <property type="match status" value="1"/>
</dbReference>
<sequence length="1067" mass="117931">MDLPALASLPSLPQEAQLRVLDTLFEPSPELHQLMLPLLANQTFNSYTSLIDAVGGRMSALSAANSPTDRNVLFGILGSHPRLGRPAANPEHLSELSKKEQAQLQTGAEEQAEKLRELNAEYEERFPGLRFVSFVNGRTRDVIMVEMRQRIDRGDNDQEIAETIQAMCDIAKDRALSSIFPSSAADSKRARALIVIGSESSNSQQDVQRTSHRVPPPVRHSTSQTLHETRTEASAIDPLSQHIIQRTNTQKSIPLRLLGRASYEAEAGSSEYSLSEQGAIRGEASPNSKPKEKKKGVSFLSRIIGTKKKDQLPDAEDESSEPEPNRMSIDTSHPIGFIPRHPAPARYLRVRTHYKKEKEFERLFLAQELTGIPGQQRPAERRISTTTSSQNGENTGRAIWALEFSKDGKYLAAAGQDKKVRIWAVISTPDEREAANHDDTEKPGNEQDPPRLKAPVFHPKPVQIYEGHTGSILDVSWSKNNFILSSSMDKTVRLWHASRPECLCCFQHSDFVTSIQFHPRDDRFFLAGSLDTKLRLWSIPDKSVAFVTAAPDMVTAVAFTPDGRYSMAGCLNGTLNIYDTEGLKVSGQIHVRSARGKNSKGHKITGIDTMTSPPGDPKGDIKLLVTSNDSRIRLYDFRDRVLEAKFRGNENSCSQIRATFTEDSKHVICGSEDRRAYVWPIGTVERDTDKRACEVFETQSAIVTVAVTAPTATKEVLALSEDPIYDICNPPPVALMSPDESSEAPKQESSGNESGSKHIRTRSTPRLSIVSKMAHDSPSYLARSKHPDGNIMVMADYSGKIQVLRQDCAYDKRRFENWNANSTISRRIMGRSNSARHSVASSNGKESTHKTPSERIVSWRNSVVRHGRTSTEGSRSGLRTRSPSPHQHRPAAFRLTSSRPSSMGPHESLSAAATSPPASPRPSGAHTRQPIEKRSGLNGHGPVVGSDLRALPSSSAGIIASGKGNDNPLWLQGDHSYAYWNKITHDAMAMRSRRKSKDFLSPNSIQSDERKLSTTSSILSSDYASSTGEKDEEILKCDYCHGSNFRGVKDRDGKQKLICVQCNRSVP</sequence>
<dbReference type="InterPro" id="IPR018020">
    <property type="entry name" value="OHCU_decarboxylase"/>
</dbReference>
<feature type="compositionally biased region" description="Basic and acidic residues" evidence="5">
    <location>
        <begin position="431"/>
        <end position="451"/>
    </location>
</feature>
<comment type="caution">
    <text evidence="7">The sequence shown here is derived from an EMBL/GenBank/DDBJ whole genome shotgun (WGS) entry which is preliminary data.</text>
</comment>
<protein>
    <submittedName>
        <fullName evidence="7">Oxo-4-hydroxy-4-carboxy-5-ureidoimidazoline decarboxylase</fullName>
    </submittedName>
</protein>
<dbReference type="PROSITE" id="PS50082">
    <property type="entry name" value="WD_REPEATS_2"/>
    <property type="match status" value="3"/>
</dbReference>
<dbReference type="AlphaFoldDB" id="A0A9W9W9U4"/>
<feature type="domain" description="Oxo-4-hydroxy-4-carboxy-5-ureidoimidazoline decarboxylase" evidence="6">
    <location>
        <begin position="11"/>
        <end position="175"/>
    </location>
</feature>
<dbReference type="PANTHER" id="PTHR14221:SF0">
    <property type="entry name" value="WD REPEAT-CONTAINING PROTEIN 44"/>
    <property type="match status" value="1"/>
</dbReference>
<dbReference type="InterPro" id="IPR036778">
    <property type="entry name" value="OHCU_decarboxylase_sf"/>
</dbReference>
<dbReference type="SMART" id="SM00320">
    <property type="entry name" value="WD40"/>
    <property type="match status" value="6"/>
</dbReference>
<feature type="repeat" description="WD" evidence="4">
    <location>
        <begin position="399"/>
        <end position="423"/>
    </location>
</feature>
<dbReference type="OrthoDB" id="1932312at2759"/>
<dbReference type="InterPro" id="IPR036322">
    <property type="entry name" value="WD40_repeat_dom_sf"/>
</dbReference>
<evidence type="ECO:0000313" key="8">
    <source>
        <dbReference type="Proteomes" id="UP001147747"/>
    </source>
</evidence>
<gene>
    <name evidence="7" type="ORF">N7509_002746</name>
</gene>